<dbReference type="InterPro" id="IPR002110">
    <property type="entry name" value="Ankyrin_rpt"/>
</dbReference>
<dbReference type="AlphaFoldDB" id="A0A0G4HCJ3"/>
<dbReference type="VEuPathDB" id="CryptoDB:Cvel_26223"/>
<feature type="repeat" description="ANK" evidence="1">
    <location>
        <begin position="169"/>
        <end position="201"/>
    </location>
</feature>
<keyword evidence="1" id="KW-0040">ANK repeat</keyword>
<dbReference type="PhylomeDB" id="A0A0G4HCJ3"/>
<evidence type="ECO:0000313" key="2">
    <source>
        <dbReference type="EMBL" id="CEM41752.1"/>
    </source>
</evidence>
<dbReference type="EMBL" id="CDMZ01002303">
    <property type="protein sequence ID" value="CEM41752.1"/>
    <property type="molecule type" value="Genomic_DNA"/>
</dbReference>
<gene>
    <name evidence="2" type="ORF">Cvel_26223</name>
</gene>
<proteinExistence type="predicted"/>
<organism evidence="2">
    <name type="scientific">Chromera velia CCMP2878</name>
    <dbReference type="NCBI Taxonomy" id="1169474"/>
    <lineage>
        <taxon>Eukaryota</taxon>
        <taxon>Sar</taxon>
        <taxon>Alveolata</taxon>
        <taxon>Colpodellida</taxon>
        <taxon>Chromeraceae</taxon>
        <taxon>Chromera</taxon>
    </lineage>
</organism>
<name>A0A0G4HCJ3_9ALVE</name>
<accession>A0A0G4HCJ3</accession>
<protein>
    <submittedName>
        <fullName evidence="2">Uncharacterized protein</fullName>
    </submittedName>
</protein>
<evidence type="ECO:0000256" key="1">
    <source>
        <dbReference type="PROSITE-ProRule" id="PRU00023"/>
    </source>
</evidence>
<sequence length="259" mass="28800">MFSSQKIFYKRLQEWETSFVSSLHSQIKMIGKVLEVEKTDESYEAAAAVAADSTVTSLLPDDAAVLDGLERSSSDFMKMLRGEFSSVVGRFMKIDLGALFAAGIGEVIRSFRAVDEQTLQNELMKFICSDLLLHESSVEHINSESDGEDFCLCLKVGARVGANVDGLVDGKTALMQAICATNMDVMKMVAEEGTDLKVKAGEAQPEPESNRDQPTTDFDQWLVRDRLNVLQIASRSTELYDLMPANLNDHLERLFNFSY</sequence>
<reference evidence="2" key="1">
    <citation type="submission" date="2014-11" db="EMBL/GenBank/DDBJ databases">
        <authorList>
            <person name="Otto D Thomas"/>
            <person name="Naeem Raeece"/>
        </authorList>
    </citation>
    <scope>NUCLEOTIDE SEQUENCE</scope>
</reference>
<dbReference type="PROSITE" id="PS50088">
    <property type="entry name" value="ANK_REPEAT"/>
    <property type="match status" value="1"/>
</dbReference>